<feature type="chain" id="PRO_5043957645" evidence="3">
    <location>
        <begin position="20"/>
        <end position="630"/>
    </location>
</feature>
<comment type="caution">
    <text evidence="5">The sequence shown here is derived from an EMBL/GenBank/DDBJ whole genome shotgun (WGS) entry which is preliminary data.</text>
</comment>
<evidence type="ECO:0000256" key="1">
    <source>
        <dbReference type="ARBA" id="ARBA00023186"/>
    </source>
</evidence>
<dbReference type="AlphaFoldDB" id="A0AAW2YMJ5"/>
<evidence type="ECO:0000259" key="4">
    <source>
        <dbReference type="PROSITE" id="PS50076"/>
    </source>
</evidence>
<dbReference type="GO" id="GO:0051787">
    <property type="term" value="F:misfolded protein binding"/>
    <property type="evidence" value="ECO:0007669"/>
    <property type="project" value="TreeGrafter"/>
</dbReference>
<reference evidence="5 6" key="1">
    <citation type="submission" date="2024-03" db="EMBL/GenBank/DDBJ databases">
        <title>The Acrasis kona genome and developmental transcriptomes reveal deep origins of eukaryotic multicellular pathways.</title>
        <authorList>
            <person name="Sheikh S."/>
            <person name="Fu C.-J."/>
            <person name="Brown M.W."/>
            <person name="Baldauf S.L."/>
        </authorList>
    </citation>
    <scope>NUCLEOTIDE SEQUENCE [LARGE SCALE GENOMIC DNA]</scope>
    <source>
        <strain evidence="5 6">ATCC MYA-3509</strain>
    </source>
</reference>
<feature type="domain" description="J" evidence="4">
    <location>
        <begin position="27"/>
        <end position="93"/>
    </location>
</feature>
<protein>
    <submittedName>
        <fullName evidence="5">DnaJ</fullName>
    </submittedName>
</protein>
<dbReference type="GO" id="GO:0005783">
    <property type="term" value="C:endoplasmic reticulum"/>
    <property type="evidence" value="ECO:0007669"/>
    <property type="project" value="TreeGrafter"/>
</dbReference>
<evidence type="ECO:0000313" key="6">
    <source>
        <dbReference type="Proteomes" id="UP001431209"/>
    </source>
</evidence>
<dbReference type="InterPro" id="IPR018253">
    <property type="entry name" value="DnaJ_domain_CS"/>
</dbReference>
<dbReference type="PROSITE" id="PS00636">
    <property type="entry name" value="DNAJ_1"/>
    <property type="match status" value="1"/>
</dbReference>
<dbReference type="PANTHER" id="PTHR44360">
    <property type="entry name" value="DNAJ HOMOLOG SUBFAMILY B MEMBER 9"/>
    <property type="match status" value="1"/>
</dbReference>
<gene>
    <name evidence="5" type="ORF">AKO1_008610</name>
</gene>
<dbReference type="Pfam" id="PF00226">
    <property type="entry name" value="DnaJ"/>
    <property type="match status" value="1"/>
</dbReference>
<evidence type="ECO:0000313" key="5">
    <source>
        <dbReference type="EMBL" id="KAL0478377.1"/>
    </source>
</evidence>
<keyword evidence="2" id="KW-1133">Transmembrane helix</keyword>
<dbReference type="Proteomes" id="UP001431209">
    <property type="component" value="Unassembled WGS sequence"/>
</dbReference>
<keyword evidence="2" id="KW-0812">Transmembrane</keyword>
<dbReference type="PRINTS" id="PR00625">
    <property type="entry name" value="JDOMAIN"/>
</dbReference>
<keyword evidence="1" id="KW-0143">Chaperone</keyword>
<accession>A0AAW2YMJ5</accession>
<dbReference type="SMART" id="SM00271">
    <property type="entry name" value="DnaJ"/>
    <property type="match status" value="1"/>
</dbReference>
<organism evidence="5 6">
    <name type="scientific">Acrasis kona</name>
    <dbReference type="NCBI Taxonomy" id="1008807"/>
    <lineage>
        <taxon>Eukaryota</taxon>
        <taxon>Discoba</taxon>
        <taxon>Heterolobosea</taxon>
        <taxon>Tetramitia</taxon>
        <taxon>Eutetramitia</taxon>
        <taxon>Acrasidae</taxon>
        <taxon>Acrasis</taxon>
    </lineage>
</organism>
<feature type="transmembrane region" description="Helical" evidence="2">
    <location>
        <begin position="596"/>
        <end position="615"/>
    </location>
</feature>
<dbReference type="SUPFAM" id="SSF46565">
    <property type="entry name" value="Chaperone J-domain"/>
    <property type="match status" value="1"/>
</dbReference>
<proteinExistence type="predicted"/>
<dbReference type="Gene3D" id="1.10.287.110">
    <property type="entry name" value="DnaJ domain"/>
    <property type="match status" value="1"/>
</dbReference>
<dbReference type="InterPro" id="IPR051948">
    <property type="entry name" value="Hsp70_co-chaperone_J-domain"/>
</dbReference>
<sequence>MPSTTFLLYLLLLLGVVVCNTSYKLTDPYGTLGLNKSATADQIRASYKKLAIKYHPDRNKNDPNAAKEKFILISKAYEILKDDEKKRQFDLYGIHDDAPEGHEQESHSDDNEEEFVFWFENIDPFETFNDVFQQDDESGETMTFSFTDNVFGERFVRSAFNFFEEDFADDDTEEQIIFREPTSEPKPKKKRKLTRLPILPIKDFNILFLQNQNMHKEKFKHHPQQNHVHVVLLYKEYLPSDKKFKNKIQKQILKLVKKELKEEYTFNLVHLNVLPVSSESKFNNLISDLEAIIPNFNKSSPLLFGRSHNLETLQWNPETNLFDFIQKLLLIESPMQPKLRVISDKSHFLRIMSEEDTYHRSKIVIFSRHDKTIPFENVLINKFHLLIDFSFVHVDSEHHWTVSQGLINYDSVPCLIINHDNEHMKVIPLLNKHDLYEHVVGNAYQSLPVLYTESMVWDYCSDHLCILYVNDKMYGSQYDRHCSVMKSIDRWQKDRYSDDDRVRFAIINDYEGFSKMFKRLTRHSFLVSLHIKDKQYRVYKGLIKNTNVIRWMSKLMDDELPFNNFEMYDKARNRYLSCDLLHPIQVGGLQPVVPHILGYITILIIVITVALFLIINLRSRKSTKTHEKQE</sequence>
<dbReference type="GO" id="GO:0051087">
    <property type="term" value="F:protein-folding chaperone binding"/>
    <property type="evidence" value="ECO:0007669"/>
    <property type="project" value="TreeGrafter"/>
</dbReference>
<dbReference type="PANTHER" id="PTHR44360:SF1">
    <property type="entry name" value="DNAJ HOMOLOG SUBFAMILY B MEMBER 9"/>
    <property type="match status" value="1"/>
</dbReference>
<dbReference type="PROSITE" id="PS50076">
    <property type="entry name" value="DNAJ_2"/>
    <property type="match status" value="1"/>
</dbReference>
<dbReference type="CDD" id="cd06257">
    <property type="entry name" value="DnaJ"/>
    <property type="match status" value="1"/>
</dbReference>
<evidence type="ECO:0000256" key="2">
    <source>
        <dbReference type="SAM" id="Phobius"/>
    </source>
</evidence>
<dbReference type="EMBL" id="JAOPGA020000370">
    <property type="protein sequence ID" value="KAL0478377.1"/>
    <property type="molecule type" value="Genomic_DNA"/>
</dbReference>
<keyword evidence="2" id="KW-0472">Membrane</keyword>
<dbReference type="GO" id="GO:0036503">
    <property type="term" value="P:ERAD pathway"/>
    <property type="evidence" value="ECO:0007669"/>
    <property type="project" value="TreeGrafter"/>
</dbReference>
<keyword evidence="3" id="KW-0732">Signal</keyword>
<name>A0AAW2YMJ5_9EUKA</name>
<dbReference type="InterPro" id="IPR036869">
    <property type="entry name" value="J_dom_sf"/>
</dbReference>
<keyword evidence="6" id="KW-1185">Reference proteome</keyword>
<evidence type="ECO:0000256" key="3">
    <source>
        <dbReference type="SAM" id="SignalP"/>
    </source>
</evidence>
<dbReference type="InterPro" id="IPR001623">
    <property type="entry name" value="DnaJ_domain"/>
</dbReference>
<feature type="signal peptide" evidence="3">
    <location>
        <begin position="1"/>
        <end position="19"/>
    </location>
</feature>